<organism evidence="2 3">
    <name type="scientific">Agromyces larvae</name>
    <dbReference type="NCBI Taxonomy" id="2929802"/>
    <lineage>
        <taxon>Bacteria</taxon>
        <taxon>Bacillati</taxon>
        <taxon>Actinomycetota</taxon>
        <taxon>Actinomycetes</taxon>
        <taxon>Micrococcales</taxon>
        <taxon>Microbacteriaceae</taxon>
        <taxon>Agromyces</taxon>
    </lineage>
</organism>
<evidence type="ECO:0000313" key="2">
    <source>
        <dbReference type="EMBL" id="UOE42841.1"/>
    </source>
</evidence>
<sequence length="314" mass="34032">MTDAAPADPGRPADRAAEAHALAERVTAPWFWRRSNGGGSRPLSGAEIESALFVELGLRDESARVWRESRAVSDRAHRRVGALLRARYGIRSPRGGLVTVLVLVCVLGMVAPLVLLGIGYRGHALEPDPRTGALLTAIVGTVMLAASMLTLGRPVARPTFFQSGVVCVLLGGFALLWILASGVDPSTRTWLAVGAIGLVLAVIVFWFGRIRDPESTARIDAALETVRAEVLVEVEHERQRLFAELEQVFAVRGDRELLRRARAIALAVLHAGGNDADDTQPDSVPGAYIVVERTSDWLPKRWPPSSRHRGDVTR</sequence>
<gene>
    <name evidence="2" type="ORF">MTO99_11635</name>
</gene>
<evidence type="ECO:0000256" key="1">
    <source>
        <dbReference type="SAM" id="Phobius"/>
    </source>
</evidence>
<reference evidence="2 3" key="1">
    <citation type="submission" date="2022-03" db="EMBL/GenBank/DDBJ databases">
        <title>Mucilaginibacter sp. isolated from the gut of Protaetia brevitarsis seulensis larvae.</title>
        <authorList>
            <person name="Won M."/>
            <person name="Kim S.-J."/>
            <person name="Kwon S.-W."/>
        </authorList>
    </citation>
    <scope>NUCLEOTIDE SEQUENCE [LARGE SCALE GENOMIC DNA]</scope>
    <source>
        <strain evidence="2 3">CFWR-12</strain>
    </source>
</reference>
<dbReference type="Proteomes" id="UP000832097">
    <property type="component" value="Chromosome"/>
</dbReference>
<accession>A0ABY4BY99</accession>
<keyword evidence="1" id="KW-1133">Transmembrane helix</keyword>
<name>A0ABY4BY99_9MICO</name>
<proteinExistence type="predicted"/>
<feature type="transmembrane region" description="Helical" evidence="1">
    <location>
        <begin position="163"/>
        <end position="183"/>
    </location>
</feature>
<dbReference type="EMBL" id="CP094528">
    <property type="protein sequence ID" value="UOE42841.1"/>
    <property type="molecule type" value="Genomic_DNA"/>
</dbReference>
<keyword evidence="1" id="KW-0812">Transmembrane</keyword>
<keyword evidence="3" id="KW-1185">Reference proteome</keyword>
<dbReference type="RefSeq" id="WP_243553768.1">
    <property type="nucleotide sequence ID" value="NZ_CP094528.1"/>
</dbReference>
<protein>
    <submittedName>
        <fullName evidence="2">Uncharacterized protein</fullName>
    </submittedName>
</protein>
<feature type="transmembrane region" description="Helical" evidence="1">
    <location>
        <begin position="132"/>
        <end position="151"/>
    </location>
</feature>
<evidence type="ECO:0000313" key="3">
    <source>
        <dbReference type="Proteomes" id="UP000832097"/>
    </source>
</evidence>
<feature type="transmembrane region" description="Helical" evidence="1">
    <location>
        <begin position="189"/>
        <end position="208"/>
    </location>
</feature>
<keyword evidence="1" id="KW-0472">Membrane</keyword>
<feature type="transmembrane region" description="Helical" evidence="1">
    <location>
        <begin position="95"/>
        <end position="120"/>
    </location>
</feature>